<sequence length="268" mass="30224">MRHFALLIAAALLMLAPQALRAHDYEDATMRFIVPDDYTYQAFNNETQGITGFTAEKEGVQTTLFRFSTNKWIDRSSCLSQRDDKWLPSLAKLPLISQSTPLWKRYDKVSDYRTDKGYLRVYRYVDRKGIGFLVAESKDADWEHADRVASGQRYKVTAGYLLDRGWYLLSKLLGYLALAFAGLYVIFALRENARNTRMWTVLLLIAIAGGLLIWFEPFFGRKLWMIVTAISLGVCVSAFDGPDSDSSGDDGDSGGGYDGTGTTIHYDV</sequence>
<proteinExistence type="predicted"/>
<keyword evidence="3" id="KW-0732">Signal</keyword>
<dbReference type="Proteomes" id="UP000183253">
    <property type="component" value="Unassembled WGS sequence"/>
</dbReference>
<evidence type="ECO:0000256" key="3">
    <source>
        <dbReference type="SAM" id="SignalP"/>
    </source>
</evidence>
<evidence type="ECO:0000313" key="4">
    <source>
        <dbReference type="EMBL" id="SEA96911.1"/>
    </source>
</evidence>
<feature type="transmembrane region" description="Helical" evidence="2">
    <location>
        <begin position="165"/>
        <end position="186"/>
    </location>
</feature>
<evidence type="ECO:0000256" key="2">
    <source>
        <dbReference type="SAM" id="Phobius"/>
    </source>
</evidence>
<reference evidence="4 5" key="1">
    <citation type="submission" date="2016-10" db="EMBL/GenBank/DDBJ databases">
        <authorList>
            <person name="de Groot N.N."/>
        </authorList>
    </citation>
    <scope>NUCLEOTIDE SEQUENCE [LARGE SCALE GENOMIC DNA]</scope>
    <source>
        <strain evidence="4 5">DSM 25383</strain>
    </source>
</reference>
<protein>
    <submittedName>
        <fullName evidence="4">Uncharacterized protein</fullName>
    </submittedName>
</protein>
<accession>A0A1H4FIE3</accession>
<dbReference type="EMBL" id="FNRI01000010">
    <property type="protein sequence ID" value="SEA96911.1"/>
    <property type="molecule type" value="Genomic_DNA"/>
</dbReference>
<organism evidence="4 5">
    <name type="scientific">Alistipes timonensis JC136</name>
    <dbReference type="NCBI Taxonomy" id="1033731"/>
    <lineage>
        <taxon>Bacteria</taxon>
        <taxon>Pseudomonadati</taxon>
        <taxon>Bacteroidota</taxon>
        <taxon>Bacteroidia</taxon>
        <taxon>Bacteroidales</taxon>
        <taxon>Rikenellaceae</taxon>
        <taxon>Alistipes</taxon>
    </lineage>
</organism>
<feature type="transmembrane region" description="Helical" evidence="2">
    <location>
        <begin position="198"/>
        <end position="215"/>
    </location>
</feature>
<dbReference type="RefSeq" id="WP_010266167.1">
    <property type="nucleotide sequence ID" value="NZ_CAEG01000018.1"/>
</dbReference>
<dbReference type="AlphaFoldDB" id="A0A1H4FIE3"/>
<keyword evidence="2" id="KW-0472">Membrane</keyword>
<keyword evidence="5" id="KW-1185">Reference proteome</keyword>
<evidence type="ECO:0000256" key="1">
    <source>
        <dbReference type="SAM" id="MobiDB-lite"/>
    </source>
</evidence>
<name>A0A1H4FIE3_9BACT</name>
<feature type="chain" id="PRO_5010198121" evidence="3">
    <location>
        <begin position="23"/>
        <end position="268"/>
    </location>
</feature>
<keyword evidence="2" id="KW-0812">Transmembrane</keyword>
<keyword evidence="2" id="KW-1133">Transmembrane helix</keyword>
<feature type="region of interest" description="Disordered" evidence="1">
    <location>
        <begin position="245"/>
        <end position="268"/>
    </location>
</feature>
<evidence type="ECO:0000313" key="5">
    <source>
        <dbReference type="Proteomes" id="UP000183253"/>
    </source>
</evidence>
<feature type="signal peptide" evidence="3">
    <location>
        <begin position="1"/>
        <end position="22"/>
    </location>
</feature>
<gene>
    <name evidence="4" type="ORF">SAMN05444145_11087</name>
</gene>